<proteinExistence type="predicted"/>
<dbReference type="KEGG" id="mbd:MEBOL_003784"/>
<keyword evidence="3" id="KW-1185">Reference proteome</keyword>
<dbReference type="AlphaFoldDB" id="A0A250IEQ7"/>
<dbReference type="Proteomes" id="UP000217289">
    <property type="component" value="Chromosome"/>
</dbReference>
<evidence type="ECO:0000313" key="2">
    <source>
        <dbReference type="EMBL" id="ATB30324.1"/>
    </source>
</evidence>
<dbReference type="PROSITE" id="PS51257">
    <property type="entry name" value="PROKAR_LIPOPROTEIN"/>
    <property type="match status" value="1"/>
</dbReference>
<gene>
    <name evidence="2" type="ORF">MEBOL_003784</name>
</gene>
<reference evidence="2 3" key="1">
    <citation type="submission" date="2017-06" db="EMBL/GenBank/DDBJ databases">
        <authorList>
            <person name="Kim H.J."/>
            <person name="Triplett B.A."/>
        </authorList>
    </citation>
    <scope>NUCLEOTIDE SEQUENCE [LARGE SCALE GENOMIC DNA]</scope>
    <source>
        <strain evidence="2 3">DSM 14713</strain>
    </source>
</reference>
<dbReference type="EMBL" id="CP022163">
    <property type="protein sequence ID" value="ATB30324.1"/>
    <property type="molecule type" value="Genomic_DNA"/>
</dbReference>
<evidence type="ECO:0008006" key="4">
    <source>
        <dbReference type="Google" id="ProtNLM"/>
    </source>
</evidence>
<name>A0A250IEQ7_9BACT</name>
<accession>A0A250IEQ7</accession>
<evidence type="ECO:0000256" key="1">
    <source>
        <dbReference type="SAM" id="MobiDB-lite"/>
    </source>
</evidence>
<organism evidence="2 3">
    <name type="scientific">Melittangium boletus DSM 14713</name>
    <dbReference type="NCBI Taxonomy" id="1294270"/>
    <lineage>
        <taxon>Bacteria</taxon>
        <taxon>Pseudomonadati</taxon>
        <taxon>Myxococcota</taxon>
        <taxon>Myxococcia</taxon>
        <taxon>Myxococcales</taxon>
        <taxon>Cystobacterineae</taxon>
        <taxon>Archangiaceae</taxon>
        <taxon>Melittangium</taxon>
    </lineage>
</organism>
<dbReference type="OrthoDB" id="5528134at2"/>
<feature type="region of interest" description="Disordered" evidence="1">
    <location>
        <begin position="88"/>
        <end position="127"/>
    </location>
</feature>
<dbReference type="RefSeq" id="WP_157775245.1">
    <property type="nucleotide sequence ID" value="NZ_CP022163.1"/>
</dbReference>
<sequence length="237" mass="26118">MPLHVRIFLSALLLFLSACKKSPPRDPSTLPPVDCTDNLDCFMARARVCAPASILHREQVEVSGASVHTVTRHEVVGRVQGRCHLRLTRVEPPPPPIREVKDPFLPDAEPVEEPSAEQMALDERSPPRRQCLYHEDQLTEAVRRLSDGLPTPEDLEPCYPGDGRCGPVPLLSPPCALGDCLLGRWTYSCEARGGREIYACEGTRLSDASPPDAGCASWCGADGREQLDCRKRLETTE</sequence>
<protein>
    <recommendedName>
        <fullName evidence="4">Lipoprotein</fullName>
    </recommendedName>
</protein>
<evidence type="ECO:0000313" key="3">
    <source>
        <dbReference type="Proteomes" id="UP000217289"/>
    </source>
</evidence>